<dbReference type="EMBL" id="JAANIT010007871">
    <property type="protein sequence ID" value="KAG1529556.1"/>
    <property type="molecule type" value="Genomic_DNA"/>
</dbReference>
<evidence type="ECO:0000313" key="2">
    <source>
        <dbReference type="EMBL" id="KAG1529556.1"/>
    </source>
</evidence>
<comment type="caution">
    <text evidence="2">The sequence shown here is derived from an EMBL/GenBank/DDBJ whole genome shotgun (WGS) entry which is preliminary data.</text>
</comment>
<accession>A0A9P6XNU5</accession>
<evidence type="ECO:0000313" key="3">
    <source>
        <dbReference type="Proteomes" id="UP000717996"/>
    </source>
</evidence>
<organism evidence="2 3">
    <name type="scientific">Rhizopus oryzae</name>
    <name type="common">Mucormycosis agent</name>
    <name type="synonym">Rhizopus arrhizus var. delemar</name>
    <dbReference type="NCBI Taxonomy" id="64495"/>
    <lineage>
        <taxon>Eukaryota</taxon>
        <taxon>Fungi</taxon>
        <taxon>Fungi incertae sedis</taxon>
        <taxon>Mucoromycota</taxon>
        <taxon>Mucoromycotina</taxon>
        <taxon>Mucoromycetes</taxon>
        <taxon>Mucorales</taxon>
        <taxon>Mucorineae</taxon>
        <taxon>Rhizopodaceae</taxon>
        <taxon>Rhizopus</taxon>
    </lineage>
</organism>
<sequence>MDYAGIDTRNLRFAVNRPLTAAEDDQRLDVSASVGVPARSGLSVIRFSSTCLELVDRWYPVKGFNVWLSVMGALAFVPTSSYLFVNLIVLGEPFREDERWILWCFWLFIAPKRVLPMDALSDPIGSHESQGALLPPGRYGRQW</sequence>
<evidence type="ECO:0000256" key="1">
    <source>
        <dbReference type="SAM" id="Phobius"/>
    </source>
</evidence>
<dbReference type="Proteomes" id="UP000717996">
    <property type="component" value="Unassembled WGS sequence"/>
</dbReference>
<feature type="transmembrane region" description="Helical" evidence="1">
    <location>
        <begin position="66"/>
        <end position="90"/>
    </location>
</feature>
<dbReference type="AlphaFoldDB" id="A0A9P6XNU5"/>
<keyword evidence="1" id="KW-0472">Membrane</keyword>
<protein>
    <submittedName>
        <fullName evidence="2">Uncharacterized protein</fullName>
    </submittedName>
</protein>
<gene>
    <name evidence="2" type="ORF">G6F51_014112</name>
</gene>
<keyword evidence="1" id="KW-0812">Transmembrane</keyword>
<reference evidence="2" key="1">
    <citation type="journal article" date="2020" name="Microb. Genom.">
        <title>Genetic diversity of clinical and environmental Mucorales isolates obtained from an investigation of mucormycosis cases among solid organ transplant recipients.</title>
        <authorList>
            <person name="Nguyen M.H."/>
            <person name="Kaul D."/>
            <person name="Muto C."/>
            <person name="Cheng S.J."/>
            <person name="Richter R.A."/>
            <person name="Bruno V.M."/>
            <person name="Liu G."/>
            <person name="Beyhan S."/>
            <person name="Sundermann A.J."/>
            <person name="Mounaud S."/>
            <person name="Pasculle A.W."/>
            <person name="Nierman W.C."/>
            <person name="Driscoll E."/>
            <person name="Cumbie R."/>
            <person name="Clancy C.J."/>
            <person name="Dupont C.L."/>
        </authorList>
    </citation>
    <scope>NUCLEOTIDE SEQUENCE</scope>
    <source>
        <strain evidence="2">GL16</strain>
    </source>
</reference>
<name>A0A9P6XNU5_RHIOR</name>
<proteinExistence type="predicted"/>
<keyword evidence="1" id="KW-1133">Transmembrane helix</keyword>